<evidence type="ECO:0000313" key="15">
    <source>
        <dbReference type="RefSeq" id="XP_056697608.1"/>
    </source>
</evidence>
<dbReference type="Pfam" id="PF16399">
    <property type="entry name" value="Aquarius_N_1st"/>
    <property type="match status" value="1"/>
</dbReference>
<dbReference type="RefSeq" id="XP_056697606.1">
    <property type="nucleotide sequence ID" value="XM_056841628.1"/>
</dbReference>
<evidence type="ECO:0000313" key="5">
    <source>
        <dbReference type="RefSeq" id="XP_056697596.1"/>
    </source>
</evidence>
<feature type="domain" description="RNA helicase aquarius N-terminal" evidence="1">
    <location>
        <begin position="1"/>
        <end position="66"/>
    </location>
</feature>
<evidence type="ECO:0000313" key="12">
    <source>
        <dbReference type="RefSeq" id="XP_056697605.1"/>
    </source>
</evidence>
<protein>
    <submittedName>
        <fullName evidence="3 4">Uncharacterized protein isoform X1</fullName>
    </submittedName>
</protein>
<organism evidence="2 5">
    <name type="scientific">Spinacia oleracea</name>
    <name type="common">Spinach</name>
    <dbReference type="NCBI Taxonomy" id="3562"/>
    <lineage>
        <taxon>Eukaryota</taxon>
        <taxon>Viridiplantae</taxon>
        <taxon>Streptophyta</taxon>
        <taxon>Embryophyta</taxon>
        <taxon>Tracheophyta</taxon>
        <taxon>Spermatophyta</taxon>
        <taxon>Magnoliopsida</taxon>
        <taxon>eudicotyledons</taxon>
        <taxon>Gunneridae</taxon>
        <taxon>Pentapetalae</taxon>
        <taxon>Caryophyllales</taxon>
        <taxon>Chenopodiaceae</taxon>
        <taxon>Chenopodioideae</taxon>
        <taxon>Anserineae</taxon>
        <taxon>Spinacia</taxon>
    </lineage>
</organism>
<evidence type="ECO:0000313" key="14">
    <source>
        <dbReference type="RefSeq" id="XP_056697607.1"/>
    </source>
</evidence>
<dbReference type="RefSeq" id="XP_056697596.1">
    <property type="nucleotide sequence ID" value="XM_056841618.1"/>
</dbReference>
<dbReference type="RefSeq" id="XP_056697607.1">
    <property type="nucleotide sequence ID" value="XM_056841629.1"/>
</dbReference>
<dbReference type="Proteomes" id="UP000813463">
    <property type="component" value="Chromosome 4"/>
</dbReference>
<evidence type="ECO:0000313" key="8">
    <source>
        <dbReference type="RefSeq" id="XP_056697601.1"/>
    </source>
</evidence>
<dbReference type="RefSeq" id="XP_056697605.1">
    <property type="nucleotide sequence ID" value="XM_056841627.1"/>
</dbReference>
<dbReference type="RefSeq" id="XP_056697600.1">
    <property type="nucleotide sequence ID" value="XM_056841622.1"/>
</dbReference>
<evidence type="ECO:0000259" key="1">
    <source>
        <dbReference type="Pfam" id="PF16399"/>
    </source>
</evidence>
<reference evidence="3 4" key="2">
    <citation type="submission" date="2025-05" db="UniProtKB">
        <authorList>
            <consortium name="RefSeq"/>
        </authorList>
    </citation>
    <scope>IDENTIFICATION</scope>
    <source>
        <tissue evidence="3 4">Leaf</tissue>
    </source>
</reference>
<evidence type="ECO:0000313" key="13">
    <source>
        <dbReference type="RefSeq" id="XP_056697606.1"/>
    </source>
</evidence>
<dbReference type="RefSeq" id="XP_056697603.1">
    <property type="nucleotide sequence ID" value="XM_056841625.1"/>
</dbReference>
<evidence type="ECO:0000313" key="4">
    <source>
        <dbReference type="RefSeq" id="XP_056697595.1"/>
    </source>
</evidence>
<name>A0ABM3RPP3_SPIOL</name>
<evidence type="ECO:0000313" key="6">
    <source>
        <dbReference type="RefSeq" id="XP_056697597.1"/>
    </source>
</evidence>
<accession>A0ABM3RPP3</accession>
<proteinExistence type="predicted"/>
<dbReference type="RefSeq" id="XP_056697595.1">
    <property type="nucleotide sequence ID" value="XM_056841617.1"/>
</dbReference>
<dbReference type="RefSeq" id="XP_056697601.1">
    <property type="nucleotide sequence ID" value="XM_056841623.1"/>
</dbReference>
<evidence type="ECO:0000313" key="3">
    <source>
        <dbReference type="RefSeq" id="XP_056697594.1"/>
    </source>
</evidence>
<dbReference type="RefSeq" id="XP_056697608.1">
    <property type="nucleotide sequence ID" value="XM_056841630.1"/>
</dbReference>
<evidence type="ECO:0000313" key="9">
    <source>
        <dbReference type="RefSeq" id="XP_056697602.1"/>
    </source>
</evidence>
<dbReference type="RefSeq" id="XP_056697594.1">
    <property type="nucleotide sequence ID" value="XM_056841616.1"/>
</dbReference>
<dbReference type="GeneID" id="110788673"/>
<dbReference type="RefSeq" id="XP_056697602.1">
    <property type="nucleotide sequence ID" value="XM_056841624.1"/>
</dbReference>
<sequence>MILEISQYLENYLWHSFDSETASFEHDMSMILMINEKFRENVAAWVCFHDRKDVFKAFLESVLRLKDQPCRGIYMTGNSLIGAAIKAPRITSKNLTSDIDMDEQTKSARDTLLQRALSSKGSDTNWIEPSMVFTSGN</sequence>
<evidence type="ECO:0000313" key="11">
    <source>
        <dbReference type="RefSeq" id="XP_056697604.1"/>
    </source>
</evidence>
<evidence type="ECO:0000313" key="7">
    <source>
        <dbReference type="RefSeq" id="XP_056697600.1"/>
    </source>
</evidence>
<keyword evidence="2" id="KW-1185">Reference proteome</keyword>
<gene>
    <name evidence="3 4 5 6 7 8 9 10 11 12 13 14 15" type="primary">LOC110788673</name>
</gene>
<dbReference type="RefSeq" id="XP_056697597.1">
    <property type="nucleotide sequence ID" value="XM_056841619.1"/>
</dbReference>
<dbReference type="RefSeq" id="XP_056697604.1">
    <property type="nucleotide sequence ID" value="XM_056841626.1"/>
</dbReference>
<reference evidence="2" key="1">
    <citation type="journal article" date="2021" name="Nat. Commun.">
        <title>Genomic analyses provide insights into spinach domestication and the genetic basis of agronomic traits.</title>
        <authorList>
            <person name="Cai X."/>
            <person name="Sun X."/>
            <person name="Xu C."/>
            <person name="Sun H."/>
            <person name="Wang X."/>
            <person name="Ge C."/>
            <person name="Zhang Z."/>
            <person name="Wang Q."/>
            <person name="Fei Z."/>
            <person name="Jiao C."/>
            <person name="Wang Q."/>
        </authorList>
    </citation>
    <scope>NUCLEOTIDE SEQUENCE [LARGE SCALE GENOMIC DNA]</scope>
    <source>
        <strain evidence="2">cv. Varoflay</strain>
    </source>
</reference>
<evidence type="ECO:0000313" key="10">
    <source>
        <dbReference type="RefSeq" id="XP_056697603.1"/>
    </source>
</evidence>
<evidence type="ECO:0000313" key="2">
    <source>
        <dbReference type="Proteomes" id="UP000813463"/>
    </source>
</evidence>
<dbReference type="InterPro" id="IPR032174">
    <property type="entry name" value="Aquarius_N"/>
</dbReference>